<dbReference type="EMBL" id="KN847317">
    <property type="protein sequence ID" value="KIW61435.1"/>
    <property type="molecule type" value="Genomic_DNA"/>
</dbReference>
<gene>
    <name evidence="6" type="ORF">PV05_01556</name>
</gene>
<name>A0A0D2F3D0_9EURO</name>
<accession>A0A0D2F3D0</accession>
<dbReference type="InterPro" id="IPR036188">
    <property type="entry name" value="FAD/NAD-bd_sf"/>
</dbReference>
<dbReference type="PRINTS" id="PR00420">
    <property type="entry name" value="RNGMNOXGNASE"/>
</dbReference>
<dbReference type="Proteomes" id="UP000054342">
    <property type="component" value="Unassembled WGS sequence"/>
</dbReference>
<keyword evidence="3" id="KW-0560">Oxidoreductase</keyword>
<organism evidence="6 7">
    <name type="scientific">Exophiala xenobiotica</name>
    <dbReference type="NCBI Taxonomy" id="348802"/>
    <lineage>
        <taxon>Eukaryota</taxon>
        <taxon>Fungi</taxon>
        <taxon>Dikarya</taxon>
        <taxon>Ascomycota</taxon>
        <taxon>Pezizomycotina</taxon>
        <taxon>Eurotiomycetes</taxon>
        <taxon>Chaetothyriomycetidae</taxon>
        <taxon>Chaetothyriales</taxon>
        <taxon>Herpotrichiellaceae</taxon>
        <taxon>Exophiala</taxon>
    </lineage>
</organism>
<keyword evidence="1" id="KW-0285">Flavoprotein</keyword>
<evidence type="ECO:0000256" key="1">
    <source>
        <dbReference type="ARBA" id="ARBA00022630"/>
    </source>
</evidence>
<dbReference type="PANTHER" id="PTHR46972">
    <property type="entry name" value="MONOOXYGENASE ASQM-RELATED"/>
    <property type="match status" value="1"/>
</dbReference>
<dbReference type="GO" id="GO:0046677">
    <property type="term" value="P:response to antibiotic"/>
    <property type="evidence" value="ECO:0007669"/>
    <property type="project" value="InterPro"/>
</dbReference>
<protein>
    <recommendedName>
        <fullName evidence="5">FAD-binding domain-containing protein</fullName>
    </recommendedName>
</protein>
<dbReference type="AlphaFoldDB" id="A0A0D2F3D0"/>
<dbReference type="HOGENOM" id="CLU_009665_4_0_1"/>
<dbReference type="STRING" id="348802.A0A0D2F3D0"/>
<dbReference type="InterPro" id="IPR043683">
    <property type="entry name" value="TetX_monooxygenase"/>
</dbReference>
<dbReference type="SUPFAM" id="SSF51905">
    <property type="entry name" value="FAD/NAD(P)-binding domain"/>
    <property type="match status" value="1"/>
</dbReference>
<keyword evidence="2" id="KW-0274">FAD</keyword>
<dbReference type="PANTHER" id="PTHR46972:SF1">
    <property type="entry name" value="FAD DEPENDENT OXIDOREDUCTASE DOMAIN-CONTAINING PROTEIN"/>
    <property type="match status" value="1"/>
</dbReference>
<dbReference type="HAMAP" id="MF_00845">
    <property type="entry name" value="TetX_monooxygenase"/>
    <property type="match status" value="1"/>
</dbReference>
<dbReference type="RefSeq" id="XP_013322019.1">
    <property type="nucleotide sequence ID" value="XM_013466565.1"/>
</dbReference>
<proteinExistence type="inferred from homology"/>
<dbReference type="GeneID" id="25323464"/>
<evidence type="ECO:0000313" key="7">
    <source>
        <dbReference type="Proteomes" id="UP000054342"/>
    </source>
</evidence>
<dbReference type="Pfam" id="PF01494">
    <property type="entry name" value="FAD_binding_3"/>
    <property type="match status" value="1"/>
</dbReference>
<evidence type="ECO:0000256" key="3">
    <source>
        <dbReference type="ARBA" id="ARBA00023002"/>
    </source>
</evidence>
<dbReference type="InterPro" id="IPR002938">
    <property type="entry name" value="FAD-bd"/>
</dbReference>
<sequence>MRQTSTIDLSTTMNNLRIAIVGGGPAGLTLARLLQVNNISCTVFELDHSPSDRDQGGSIDLHPQGGQLALREAGLFDEFKMLSHPEAEALKLVRPDGSVIHDENLPGNQRRPEQYSNRPEIERAKLRDLLLESLRPDTVVWGKRLISVEKSFSNPGKYDLQFQDGTEKDYELVVGADGAWSRVRPILTDQQPIYSGITAIELWANDVNERHQWLGDFVGAGSLFMFDEGRAIQAQRNGDNSIRIMVSVRQPENWLDTCGIDWSSPEDAMRKYLDEYFKGCAQDLIRACLDCNDQMVTRKLFMLPIGMRWENRPGVTLVGDAAHLMTPFGGVGMNLAMIDSLNLAKAIAACDGSTGGLEKAINDYEQEMLARAEQFANRTWKGLENHFSAGGGEAFVRRALGGGK</sequence>
<dbReference type="OrthoDB" id="655030at2759"/>
<evidence type="ECO:0000256" key="4">
    <source>
        <dbReference type="ARBA" id="ARBA00023033"/>
    </source>
</evidence>
<dbReference type="GO" id="GO:0004497">
    <property type="term" value="F:monooxygenase activity"/>
    <property type="evidence" value="ECO:0007669"/>
    <property type="project" value="UniProtKB-KW"/>
</dbReference>
<dbReference type="Gene3D" id="3.50.50.60">
    <property type="entry name" value="FAD/NAD(P)-binding domain"/>
    <property type="match status" value="1"/>
</dbReference>
<dbReference type="GO" id="GO:0071949">
    <property type="term" value="F:FAD binding"/>
    <property type="evidence" value="ECO:0007669"/>
    <property type="project" value="InterPro"/>
</dbReference>
<evidence type="ECO:0000259" key="5">
    <source>
        <dbReference type="Pfam" id="PF01494"/>
    </source>
</evidence>
<evidence type="ECO:0000256" key="2">
    <source>
        <dbReference type="ARBA" id="ARBA00022827"/>
    </source>
</evidence>
<reference evidence="6 7" key="1">
    <citation type="submission" date="2015-01" db="EMBL/GenBank/DDBJ databases">
        <title>The Genome Sequence of Exophiala xenobiotica CBS118157.</title>
        <authorList>
            <consortium name="The Broad Institute Genomics Platform"/>
            <person name="Cuomo C."/>
            <person name="de Hoog S."/>
            <person name="Gorbushina A."/>
            <person name="Stielow B."/>
            <person name="Teixiera M."/>
            <person name="Abouelleil A."/>
            <person name="Chapman S.B."/>
            <person name="Priest M."/>
            <person name="Young S.K."/>
            <person name="Wortman J."/>
            <person name="Nusbaum C."/>
            <person name="Birren B."/>
        </authorList>
    </citation>
    <scope>NUCLEOTIDE SEQUENCE [LARGE SCALE GENOMIC DNA]</scope>
    <source>
        <strain evidence="6 7">CBS 118157</strain>
    </source>
</reference>
<feature type="domain" description="FAD-binding" evidence="5">
    <location>
        <begin position="17"/>
        <end position="378"/>
    </location>
</feature>
<keyword evidence="4" id="KW-0503">Monooxygenase</keyword>
<keyword evidence="7" id="KW-1185">Reference proteome</keyword>
<evidence type="ECO:0000313" key="6">
    <source>
        <dbReference type="EMBL" id="KIW61435.1"/>
    </source>
</evidence>